<proteinExistence type="predicted"/>
<protein>
    <submittedName>
        <fullName evidence="2">Uncharacterized protein</fullName>
    </submittedName>
</protein>
<evidence type="ECO:0000313" key="1">
    <source>
        <dbReference type="Proteomes" id="UP000095280"/>
    </source>
</evidence>
<organism evidence="1 2">
    <name type="scientific">Macrostomum lignano</name>
    <dbReference type="NCBI Taxonomy" id="282301"/>
    <lineage>
        <taxon>Eukaryota</taxon>
        <taxon>Metazoa</taxon>
        <taxon>Spiralia</taxon>
        <taxon>Lophotrochozoa</taxon>
        <taxon>Platyhelminthes</taxon>
        <taxon>Rhabditophora</taxon>
        <taxon>Macrostomorpha</taxon>
        <taxon>Macrostomida</taxon>
        <taxon>Macrostomidae</taxon>
        <taxon>Macrostomum</taxon>
    </lineage>
</organism>
<reference evidence="2" key="1">
    <citation type="submission" date="2016-11" db="UniProtKB">
        <authorList>
            <consortium name="WormBaseParasite"/>
        </authorList>
    </citation>
    <scope>IDENTIFICATION</scope>
</reference>
<name>A0A1I8F7X2_9PLAT</name>
<dbReference type="WBParaSite" id="maker-unitig_23929-snap-gene-0.3-mRNA-1">
    <property type="protein sequence ID" value="maker-unitig_23929-snap-gene-0.3-mRNA-1"/>
    <property type="gene ID" value="maker-unitig_23929-snap-gene-0.3"/>
</dbReference>
<accession>A0A1I8F7X2</accession>
<keyword evidence="1" id="KW-1185">Reference proteome</keyword>
<evidence type="ECO:0000313" key="2">
    <source>
        <dbReference type="WBParaSite" id="maker-unitig_23929-snap-gene-0.3-mRNA-1"/>
    </source>
</evidence>
<sequence length="161" mass="17789">MKRWPRRSACPTRHLRNLMQQFADKRPTGLHSMAIKISVTKTVASFSPSAKHAPFKKEVKYLGVTLTPWTCVDEAPDNVIGRPKRCFAAAAQEPSGRLGPLRLRTVVGFNTGMLPAQRGFKTAIPGRRHFRGMSCEPAAARGTSLASPTAALFKRPRWSGY</sequence>
<dbReference type="AlphaFoldDB" id="A0A1I8F7X2"/>
<dbReference type="Proteomes" id="UP000095280">
    <property type="component" value="Unplaced"/>
</dbReference>